<keyword evidence="4" id="KW-0675">Receptor</keyword>
<sequence>MSNEDRNVIHPVDGNNHLSSGAKTCVVVTTLSDKLSQLKERNWDDFVKRILDVPENKRLVPVEGICVDKGQICLLQTHLNCTTLDKHLHKTAGNDHENCVKVVMPTVETAKYIMDILEGMELIHSYGFLHPGLSTKKILVTDQGACKLYDFCLKEDARHTIITKKNENELLEYNAPPEVVSRSEYNCESDVWYTALVIWEILQPGSSPFAFGNATSTTTQKTVFENWPEKYEEIRNEILFDCWTTDCSSRPKMSKIRSSFLETCGSMIQSEVSHCEMGTDYEIMEDLNPYERTLNALAGSV</sequence>
<evidence type="ECO:0000259" key="3">
    <source>
        <dbReference type="PROSITE" id="PS50011"/>
    </source>
</evidence>
<accession>A0A2G8KXA4</accession>
<dbReference type="AlphaFoldDB" id="A0A2G8KXA4"/>
<name>A0A2G8KXA4_STIJA</name>
<dbReference type="PROSITE" id="PS50011">
    <property type="entry name" value="PROTEIN_KINASE_DOM"/>
    <property type="match status" value="1"/>
</dbReference>
<dbReference type="SUPFAM" id="SSF56112">
    <property type="entry name" value="Protein kinase-like (PK-like)"/>
    <property type="match status" value="1"/>
</dbReference>
<feature type="domain" description="Protein kinase" evidence="3">
    <location>
        <begin position="1"/>
        <end position="261"/>
    </location>
</feature>
<dbReference type="Pfam" id="PF07714">
    <property type="entry name" value="PK_Tyr_Ser-Thr"/>
    <property type="match status" value="1"/>
</dbReference>
<dbReference type="InterPro" id="IPR000719">
    <property type="entry name" value="Prot_kinase_dom"/>
</dbReference>
<keyword evidence="2" id="KW-0067">ATP-binding</keyword>
<proteinExistence type="predicted"/>
<dbReference type="Gene3D" id="1.10.510.10">
    <property type="entry name" value="Transferase(Phosphotransferase) domain 1"/>
    <property type="match status" value="1"/>
</dbReference>
<keyword evidence="5" id="KW-1185">Reference proteome</keyword>
<evidence type="ECO:0000313" key="4">
    <source>
        <dbReference type="EMBL" id="PIK52629.1"/>
    </source>
</evidence>
<keyword evidence="4" id="KW-0418">Kinase</keyword>
<dbReference type="InterPro" id="IPR001245">
    <property type="entry name" value="Ser-Thr/Tyr_kinase_cat_dom"/>
</dbReference>
<dbReference type="PANTHER" id="PTHR24418">
    <property type="entry name" value="TYROSINE-PROTEIN KINASE"/>
    <property type="match status" value="1"/>
</dbReference>
<dbReference type="EMBL" id="MRZV01000320">
    <property type="protein sequence ID" value="PIK52629.1"/>
    <property type="molecule type" value="Genomic_DNA"/>
</dbReference>
<dbReference type="STRING" id="307972.A0A2G8KXA4"/>
<evidence type="ECO:0000313" key="5">
    <source>
        <dbReference type="Proteomes" id="UP000230750"/>
    </source>
</evidence>
<organism evidence="4 5">
    <name type="scientific">Stichopus japonicus</name>
    <name type="common">Sea cucumber</name>
    <dbReference type="NCBI Taxonomy" id="307972"/>
    <lineage>
        <taxon>Eukaryota</taxon>
        <taxon>Metazoa</taxon>
        <taxon>Echinodermata</taxon>
        <taxon>Eleutherozoa</taxon>
        <taxon>Echinozoa</taxon>
        <taxon>Holothuroidea</taxon>
        <taxon>Aspidochirotacea</taxon>
        <taxon>Aspidochirotida</taxon>
        <taxon>Stichopodidae</taxon>
        <taxon>Apostichopus</taxon>
    </lineage>
</organism>
<keyword evidence="1" id="KW-0547">Nucleotide-binding</keyword>
<dbReference type="GO" id="GO:0004672">
    <property type="term" value="F:protein kinase activity"/>
    <property type="evidence" value="ECO:0007669"/>
    <property type="project" value="InterPro"/>
</dbReference>
<reference evidence="4 5" key="1">
    <citation type="journal article" date="2017" name="PLoS Biol.">
        <title>The sea cucumber genome provides insights into morphological evolution and visceral regeneration.</title>
        <authorList>
            <person name="Zhang X."/>
            <person name="Sun L."/>
            <person name="Yuan J."/>
            <person name="Sun Y."/>
            <person name="Gao Y."/>
            <person name="Zhang L."/>
            <person name="Li S."/>
            <person name="Dai H."/>
            <person name="Hamel J.F."/>
            <person name="Liu C."/>
            <person name="Yu Y."/>
            <person name="Liu S."/>
            <person name="Lin W."/>
            <person name="Guo K."/>
            <person name="Jin S."/>
            <person name="Xu P."/>
            <person name="Storey K.B."/>
            <person name="Huan P."/>
            <person name="Zhang T."/>
            <person name="Zhou Y."/>
            <person name="Zhang J."/>
            <person name="Lin C."/>
            <person name="Li X."/>
            <person name="Xing L."/>
            <person name="Huo D."/>
            <person name="Sun M."/>
            <person name="Wang L."/>
            <person name="Mercier A."/>
            <person name="Li F."/>
            <person name="Yang H."/>
            <person name="Xiang J."/>
        </authorList>
    </citation>
    <scope>NUCLEOTIDE SEQUENCE [LARGE SCALE GENOMIC DNA]</scope>
    <source>
        <strain evidence="4">Shaxun</strain>
        <tissue evidence="4">Muscle</tissue>
    </source>
</reference>
<dbReference type="OrthoDB" id="5979581at2759"/>
<evidence type="ECO:0000256" key="1">
    <source>
        <dbReference type="ARBA" id="ARBA00022741"/>
    </source>
</evidence>
<dbReference type="InterPro" id="IPR050198">
    <property type="entry name" value="Non-receptor_tyrosine_kinases"/>
</dbReference>
<comment type="caution">
    <text evidence="4">The sequence shown here is derived from an EMBL/GenBank/DDBJ whole genome shotgun (WGS) entry which is preliminary data.</text>
</comment>
<keyword evidence="4" id="KW-0808">Transferase</keyword>
<dbReference type="Proteomes" id="UP000230750">
    <property type="component" value="Unassembled WGS sequence"/>
</dbReference>
<dbReference type="InterPro" id="IPR011009">
    <property type="entry name" value="Kinase-like_dom_sf"/>
</dbReference>
<evidence type="ECO:0000256" key="2">
    <source>
        <dbReference type="ARBA" id="ARBA00022840"/>
    </source>
</evidence>
<dbReference type="GO" id="GO:0005524">
    <property type="term" value="F:ATP binding"/>
    <property type="evidence" value="ECO:0007669"/>
    <property type="project" value="UniProtKB-KW"/>
</dbReference>
<protein>
    <submittedName>
        <fullName evidence="4">Putative tyrosine kinase receptor Cad96Ca</fullName>
    </submittedName>
</protein>
<gene>
    <name evidence="4" type="ORF">BSL78_10489</name>
</gene>